<feature type="transmembrane region" description="Helical" evidence="1">
    <location>
        <begin position="402"/>
        <end position="435"/>
    </location>
</feature>
<reference evidence="2" key="2">
    <citation type="submission" date="2021-04" db="EMBL/GenBank/DDBJ databases">
        <authorList>
            <person name="Gilroy R."/>
        </authorList>
    </citation>
    <scope>NUCLEOTIDE SEQUENCE</scope>
    <source>
        <strain evidence="2">2239</strain>
    </source>
</reference>
<feature type="transmembrane region" description="Helical" evidence="1">
    <location>
        <begin position="124"/>
        <end position="154"/>
    </location>
</feature>
<reference evidence="2" key="1">
    <citation type="journal article" date="2021" name="PeerJ">
        <title>Extensive microbial diversity within the chicken gut microbiome revealed by metagenomics and culture.</title>
        <authorList>
            <person name="Gilroy R."/>
            <person name="Ravi A."/>
            <person name="Getino M."/>
            <person name="Pursley I."/>
            <person name="Horton D.L."/>
            <person name="Alikhan N.F."/>
            <person name="Baker D."/>
            <person name="Gharbi K."/>
            <person name="Hall N."/>
            <person name="Watson M."/>
            <person name="Adriaenssens E.M."/>
            <person name="Foster-Nyarko E."/>
            <person name="Jarju S."/>
            <person name="Secka A."/>
            <person name="Antonio M."/>
            <person name="Oren A."/>
            <person name="Chaudhuri R.R."/>
            <person name="La Ragione R."/>
            <person name="Hildebrand F."/>
            <person name="Pallen M.J."/>
        </authorList>
    </citation>
    <scope>NUCLEOTIDE SEQUENCE</scope>
    <source>
        <strain evidence="2">2239</strain>
    </source>
</reference>
<organism evidence="2 3">
    <name type="scientific">Candidatus Allofournierella pullicola</name>
    <dbReference type="NCBI Taxonomy" id="2838596"/>
    <lineage>
        <taxon>Bacteria</taxon>
        <taxon>Bacillati</taxon>
        <taxon>Bacillota</taxon>
        <taxon>Clostridia</taxon>
        <taxon>Eubacteriales</taxon>
        <taxon>Oscillospiraceae</taxon>
        <taxon>Allofournierella</taxon>
    </lineage>
</organism>
<proteinExistence type="predicted"/>
<dbReference type="AlphaFoldDB" id="A0A9D1V4T5"/>
<sequence length="452" mass="49304">MKITFYLLAAGLLGAALLETLWIAASAAVRRRPVGAALLERWKNEELFFPHLLPRVRPRVGEALAYAFLVSELCWSAVGLLIDQAAPGMSEAWPAVVQAALSCALVLAKGLGCTEYSGRQLAALAALMGLFALIVPNVGGYANYLCYPVCVIVMFKDVRLAGKLRLALILSLADIAVHAALSLAGRIPDNLFGWTDRMGLGYSHPNSLGVAVVTALALYIALRYPAWRWWDTLVGVAALVFLYLVPYSRTAVGVAAVMVVLAAASRMCPRVFETGFCRECLALSWPVLGVVSLWMGVFYGRFNILSLADKALSGRLWFFNRAWNYGGWEWLGTAVDGTATWGNSADLSIWQADAALGLHNYHLVDLGYGFLFFMGGPLFLAVLLGGFWLTIRRLLRSGRENWGLAIMCVGFGFQLVCEHILLPVFPLALLGIALFGKNQKLPLSMIKTENRP</sequence>
<evidence type="ECO:0000313" key="3">
    <source>
        <dbReference type="Proteomes" id="UP000824193"/>
    </source>
</evidence>
<keyword evidence="1" id="KW-0812">Transmembrane</keyword>
<feature type="transmembrane region" description="Helical" evidence="1">
    <location>
        <begin position="229"/>
        <end position="245"/>
    </location>
</feature>
<feature type="transmembrane region" description="Helical" evidence="1">
    <location>
        <begin position="204"/>
        <end position="222"/>
    </location>
</feature>
<feature type="transmembrane region" description="Helical" evidence="1">
    <location>
        <begin position="251"/>
        <end position="268"/>
    </location>
</feature>
<comment type="caution">
    <text evidence="2">The sequence shown here is derived from an EMBL/GenBank/DDBJ whole genome shotgun (WGS) entry which is preliminary data.</text>
</comment>
<evidence type="ECO:0000313" key="2">
    <source>
        <dbReference type="EMBL" id="HIX06064.1"/>
    </source>
</evidence>
<feature type="transmembrane region" description="Helical" evidence="1">
    <location>
        <begin position="366"/>
        <end position="390"/>
    </location>
</feature>
<keyword evidence="1" id="KW-1133">Transmembrane helix</keyword>
<protein>
    <submittedName>
        <fullName evidence="2">Uncharacterized protein</fullName>
    </submittedName>
</protein>
<name>A0A9D1V4T5_9FIRM</name>
<feature type="transmembrane region" description="Helical" evidence="1">
    <location>
        <begin position="166"/>
        <end position="184"/>
    </location>
</feature>
<feature type="transmembrane region" description="Helical" evidence="1">
    <location>
        <begin position="280"/>
        <end position="299"/>
    </location>
</feature>
<accession>A0A9D1V4T5</accession>
<evidence type="ECO:0000256" key="1">
    <source>
        <dbReference type="SAM" id="Phobius"/>
    </source>
</evidence>
<gene>
    <name evidence="2" type="ORF">H9865_08200</name>
</gene>
<dbReference type="Proteomes" id="UP000824193">
    <property type="component" value="Unassembled WGS sequence"/>
</dbReference>
<keyword evidence="1" id="KW-0472">Membrane</keyword>
<dbReference type="EMBL" id="DXFW01000023">
    <property type="protein sequence ID" value="HIX06064.1"/>
    <property type="molecule type" value="Genomic_DNA"/>
</dbReference>